<name>A0ABV4WHR8_9CYAN</name>
<reference evidence="1 2" key="1">
    <citation type="submission" date="2024-09" db="EMBL/GenBank/DDBJ databases">
        <title>Floridaenema gen nov. (Aerosakkonemataceae, Aerosakkonematales ord. nov., Cyanobacteria) from benthic tropical and subtropical fresh waters, with the description of four new species.</title>
        <authorList>
            <person name="Moretto J.A."/>
            <person name="Berthold D.E."/>
            <person name="Lefler F.W."/>
            <person name="Huang I.-S."/>
            <person name="Laughinghouse H. IV."/>
        </authorList>
    </citation>
    <scope>NUCLEOTIDE SEQUENCE [LARGE SCALE GENOMIC DNA]</scope>
    <source>
        <strain evidence="1 2">BLCC-F167</strain>
    </source>
</reference>
<dbReference type="Gene3D" id="3.10.20.860">
    <property type="match status" value="1"/>
</dbReference>
<evidence type="ECO:0000313" key="2">
    <source>
        <dbReference type="Proteomes" id="UP001576780"/>
    </source>
</evidence>
<keyword evidence="2" id="KW-1185">Reference proteome</keyword>
<accession>A0ABV4WHR8</accession>
<gene>
    <name evidence="1" type="ORF">ACE1CA_08750</name>
</gene>
<dbReference type="InterPro" id="IPR022453">
    <property type="entry name" value="Znf_MqsA-type"/>
</dbReference>
<proteinExistence type="predicted"/>
<organism evidence="1 2">
    <name type="scientific">Floridaenema evergladense BLCC-F167</name>
    <dbReference type="NCBI Taxonomy" id="3153639"/>
    <lineage>
        <taxon>Bacteria</taxon>
        <taxon>Bacillati</taxon>
        <taxon>Cyanobacteriota</taxon>
        <taxon>Cyanophyceae</taxon>
        <taxon>Oscillatoriophycideae</taxon>
        <taxon>Aerosakkonematales</taxon>
        <taxon>Aerosakkonemataceae</taxon>
        <taxon>Floridanema</taxon>
        <taxon>Floridanema evergladense</taxon>
    </lineage>
</organism>
<dbReference type="EMBL" id="JBHFNT010000072">
    <property type="protein sequence ID" value="MFB2834609.1"/>
    <property type="molecule type" value="Genomic_DNA"/>
</dbReference>
<dbReference type="RefSeq" id="WP_413277043.1">
    <property type="nucleotide sequence ID" value="NZ_JBHFNT010000072.1"/>
</dbReference>
<evidence type="ECO:0000313" key="1">
    <source>
        <dbReference type="EMBL" id="MFB2834609.1"/>
    </source>
</evidence>
<protein>
    <submittedName>
        <fullName evidence="1">YgiT-type zinc finger protein</fullName>
    </submittedName>
</protein>
<comment type="caution">
    <text evidence="1">The sequence shown here is derived from an EMBL/GenBank/DDBJ whole genome shotgun (WGS) entry which is preliminary data.</text>
</comment>
<dbReference type="Proteomes" id="UP001576780">
    <property type="component" value="Unassembled WGS sequence"/>
</dbReference>
<sequence>MKSNTWQETFVEQKVNYTLEMEGKFFIIENVPARVCVETGEQLFSPETVQRIQQMIRGKEKPSRIIETPVYEFMAG</sequence>
<dbReference type="NCBIfam" id="TIGR03831">
    <property type="entry name" value="YgiT_finger"/>
    <property type="match status" value="1"/>
</dbReference>